<keyword evidence="9" id="KW-1185">Reference proteome</keyword>
<evidence type="ECO:0000256" key="3">
    <source>
        <dbReference type="ARBA" id="ARBA00022801"/>
    </source>
</evidence>
<dbReference type="KEGG" id="cluj:IAU68_06965"/>
<dbReference type="NCBIfam" id="TIGR01543">
    <property type="entry name" value="proheadase_HK97"/>
    <property type="match status" value="1"/>
</dbReference>
<dbReference type="EMBL" id="JACMYE010000001">
    <property type="protein sequence ID" value="MBC3178141.1"/>
    <property type="molecule type" value="Genomic_DNA"/>
</dbReference>
<evidence type="ECO:0000256" key="2">
    <source>
        <dbReference type="ARBA" id="ARBA00022670"/>
    </source>
</evidence>
<evidence type="ECO:0000256" key="4">
    <source>
        <dbReference type="SAM" id="MobiDB-lite"/>
    </source>
</evidence>
<sequence>MATVVGGVESNHDREPAVNEVTAVLRRAVMGWLLDPETVVDEFWLIDTNPSKATVERLEGIGAVFHLCDPGLDECLARAERDGRPEGTADRIRAWYANPPEIPGVTKGGPVRLKNYSADVRVKAAPTEGEAAAGRIEAYASVFDTVDSYGDVVRRGAFADTLKEWSDSGKTIPLLYGHNFSDPFMNIGGVVEASEDERGLKITADLDMDNPSAVQVLNLISKGRLSEMSFAFNYRDAGPATVDGDEIFEVRAVELFEVSVVPIGANRETEIVSAKSARELLTAVKQANLDAETEAAVVGALTRAAGDDEAEASPPPTPTDEGEEEETDALALHARARLAILERMGN</sequence>
<dbReference type="Proteomes" id="UP000642876">
    <property type="component" value="Unassembled WGS sequence"/>
</dbReference>
<dbReference type="InterPro" id="IPR006433">
    <property type="entry name" value="Prohead_protease"/>
</dbReference>
<dbReference type="Proteomes" id="UP000516235">
    <property type="component" value="Chromosome"/>
</dbReference>
<dbReference type="InterPro" id="IPR054613">
    <property type="entry name" value="Peptidase_S78_dom"/>
</dbReference>
<reference evidence="8 9" key="1">
    <citation type="submission" date="2020-08" db="EMBL/GenBank/DDBJ databases">
        <title>novel species in genus Corynebacterium.</title>
        <authorList>
            <person name="Zhang G."/>
        </authorList>
    </citation>
    <scope>NUCLEOTIDE SEQUENCE [LARGE SCALE GENOMIC DNA]</scope>
    <source>
        <strain evidence="8 9">zg-917</strain>
        <strain evidence="7">Zg-917</strain>
    </source>
</reference>
<evidence type="ECO:0000313" key="6">
    <source>
        <dbReference type="EMBL" id="MBC3178141.1"/>
    </source>
</evidence>
<keyword evidence="2 7" id="KW-0645">Protease</keyword>
<keyword evidence="3" id="KW-0378">Hydrolase</keyword>
<evidence type="ECO:0000313" key="9">
    <source>
        <dbReference type="Proteomes" id="UP000642876"/>
    </source>
</evidence>
<feature type="region of interest" description="Disordered" evidence="4">
    <location>
        <begin position="304"/>
        <end position="328"/>
    </location>
</feature>
<evidence type="ECO:0000256" key="1">
    <source>
        <dbReference type="ARBA" id="ARBA00022612"/>
    </source>
</evidence>
<accession>A0A7H0JWM9</accession>
<proteinExistence type="predicted"/>
<feature type="domain" description="Prohead serine protease" evidence="5">
    <location>
        <begin position="129"/>
        <end position="276"/>
    </location>
</feature>
<dbReference type="GO" id="GO:0006508">
    <property type="term" value="P:proteolysis"/>
    <property type="evidence" value="ECO:0007669"/>
    <property type="project" value="UniProtKB-KW"/>
</dbReference>
<dbReference type="Pfam" id="PF04586">
    <property type="entry name" value="Peptidase_S78"/>
    <property type="match status" value="1"/>
</dbReference>
<keyword evidence="1" id="KW-1188">Viral release from host cell</keyword>
<evidence type="ECO:0000313" key="8">
    <source>
        <dbReference type="Proteomes" id="UP000516235"/>
    </source>
</evidence>
<dbReference type="RefSeq" id="WP_171192589.1">
    <property type="nucleotide sequence ID" value="NZ_CP061032.1"/>
</dbReference>
<organism evidence="7 8">
    <name type="scientific">Corynebacterium lujinxingii</name>
    <dbReference type="NCBI Taxonomy" id="2763010"/>
    <lineage>
        <taxon>Bacteria</taxon>
        <taxon>Bacillati</taxon>
        <taxon>Actinomycetota</taxon>
        <taxon>Actinomycetes</taxon>
        <taxon>Mycobacteriales</taxon>
        <taxon>Corynebacteriaceae</taxon>
        <taxon>Corynebacterium</taxon>
    </lineage>
</organism>
<evidence type="ECO:0000259" key="5">
    <source>
        <dbReference type="Pfam" id="PF04586"/>
    </source>
</evidence>
<protein>
    <submittedName>
        <fullName evidence="7">HK97 family phage prohead protease</fullName>
    </submittedName>
</protein>
<dbReference type="GO" id="GO:0008233">
    <property type="term" value="F:peptidase activity"/>
    <property type="evidence" value="ECO:0007669"/>
    <property type="project" value="UniProtKB-KW"/>
</dbReference>
<name>A0A7H0JWM9_9CORY</name>
<dbReference type="EMBL" id="CP061032">
    <property type="protein sequence ID" value="QNP89445.1"/>
    <property type="molecule type" value="Genomic_DNA"/>
</dbReference>
<dbReference type="AlphaFoldDB" id="A0A7H0JWM9"/>
<evidence type="ECO:0000313" key="7">
    <source>
        <dbReference type="EMBL" id="QNP89445.1"/>
    </source>
</evidence>
<gene>
    <name evidence="6" type="ORF">H7348_02235</name>
    <name evidence="7" type="ORF">IAU68_06965</name>
</gene>